<feature type="transmembrane region" description="Helical" evidence="1">
    <location>
        <begin position="151"/>
        <end position="174"/>
    </location>
</feature>
<evidence type="ECO:0008006" key="4">
    <source>
        <dbReference type="Google" id="ProtNLM"/>
    </source>
</evidence>
<organism evidence="2 3">
    <name type="scientific">Chryseobacterium indicum</name>
    <dbReference type="NCBI Taxonomy" id="2766954"/>
    <lineage>
        <taxon>Bacteria</taxon>
        <taxon>Pseudomonadati</taxon>
        <taxon>Bacteroidota</taxon>
        <taxon>Flavobacteriia</taxon>
        <taxon>Flavobacteriales</taxon>
        <taxon>Weeksellaceae</taxon>
        <taxon>Chryseobacterium group</taxon>
        <taxon>Chryseobacterium</taxon>
    </lineage>
</organism>
<protein>
    <recommendedName>
        <fullName evidence="4">DUF106 domain-containing protein</fullName>
    </recommendedName>
</protein>
<feature type="transmembrane region" description="Helical" evidence="1">
    <location>
        <begin position="106"/>
        <end position="126"/>
    </location>
</feature>
<sequence>MSDVNNPNDEDIESLNFDDIDIDGFFNEYNPESEETEASKENSKKEKMALFGGDLTDIEAFLKHEEIRLKFLEFKLKKTTLLREAHSTFKDRKNERQLRKENAKKAFWFSAIWAVFIGFFIMLHGLKCLKLPLLPFLPLIEYDFLISETEFMFVCGTLTASILIFYLTVIKNLFPNKIEPTKKF</sequence>
<proteinExistence type="predicted"/>
<comment type="caution">
    <text evidence="2">The sequence shown here is derived from an EMBL/GenBank/DDBJ whole genome shotgun (WGS) entry which is preliminary data.</text>
</comment>
<reference evidence="2" key="1">
    <citation type="submission" date="2021-08" db="EMBL/GenBank/DDBJ databases">
        <title>Complete genome sequence of Chryseobacterium sp strain PS-8.</title>
        <authorList>
            <person name="Das S.K."/>
        </authorList>
    </citation>
    <scope>NUCLEOTIDE SEQUENCE</scope>
    <source>
        <strain evidence="2">PS-8</strain>
    </source>
</reference>
<dbReference type="Proteomes" id="UP001430374">
    <property type="component" value="Unassembled WGS sequence"/>
</dbReference>
<keyword evidence="3" id="KW-1185">Reference proteome</keyword>
<gene>
    <name evidence="2" type="ORF">H9Q08_16850</name>
</gene>
<evidence type="ECO:0000313" key="3">
    <source>
        <dbReference type="Proteomes" id="UP001430374"/>
    </source>
</evidence>
<evidence type="ECO:0000313" key="2">
    <source>
        <dbReference type="EMBL" id="MCF2220955.1"/>
    </source>
</evidence>
<dbReference type="EMBL" id="JACSGT010000002">
    <property type="protein sequence ID" value="MCF2220955.1"/>
    <property type="molecule type" value="Genomic_DNA"/>
</dbReference>
<dbReference type="RefSeq" id="WP_235132309.1">
    <property type="nucleotide sequence ID" value="NZ_JACSGT010000002.1"/>
</dbReference>
<keyword evidence="1" id="KW-0812">Transmembrane</keyword>
<accession>A0ABS9CAF7</accession>
<name>A0ABS9CAF7_9FLAO</name>
<evidence type="ECO:0000256" key="1">
    <source>
        <dbReference type="SAM" id="Phobius"/>
    </source>
</evidence>
<keyword evidence="1" id="KW-0472">Membrane</keyword>
<keyword evidence="1" id="KW-1133">Transmembrane helix</keyword>